<evidence type="ECO:0000256" key="2">
    <source>
        <dbReference type="ARBA" id="ARBA00004496"/>
    </source>
</evidence>
<evidence type="ECO:0000256" key="5">
    <source>
        <dbReference type="ARBA" id="ARBA00023110"/>
    </source>
</evidence>
<evidence type="ECO:0000256" key="4">
    <source>
        <dbReference type="ARBA" id="ARBA00022490"/>
    </source>
</evidence>
<dbReference type="GO" id="GO:0003755">
    <property type="term" value="F:peptidyl-prolyl cis-trans isomerase activity"/>
    <property type="evidence" value="ECO:0007669"/>
    <property type="project" value="UniProtKB-UniRule"/>
</dbReference>
<evidence type="ECO:0000256" key="8">
    <source>
        <dbReference type="ARBA" id="ARBA00037071"/>
    </source>
</evidence>
<evidence type="ECO:0000313" key="13">
    <source>
        <dbReference type="Proteomes" id="UP000559987"/>
    </source>
</evidence>
<keyword evidence="6" id="KW-0143">Chaperone</keyword>
<organism evidence="12 13">
    <name type="scientific">Simiduia aestuariiviva</name>
    <dbReference type="NCBI Taxonomy" id="1510459"/>
    <lineage>
        <taxon>Bacteria</taxon>
        <taxon>Pseudomonadati</taxon>
        <taxon>Pseudomonadota</taxon>
        <taxon>Gammaproteobacteria</taxon>
        <taxon>Cellvibrionales</taxon>
        <taxon>Cellvibrionaceae</taxon>
        <taxon>Simiduia</taxon>
    </lineage>
</organism>
<keyword evidence="7 9" id="KW-0413">Isomerase</keyword>
<dbReference type="PANTHER" id="PTHR47861">
    <property type="entry name" value="FKBP-TYPE PEPTIDYL-PROLYL CIS-TRANS ISOMERASE SLYD"/>
    <property type="match status" value="1"/>
</dbReference>
<comment type="function">
    <text evidence="8">Also involved in hydrogenase metallocenter assembly, probably by participating in the nickel insertion step. This function in hydrogenase biosynthesis requires chaperone activity and the presence of the metal-binding domain, but not PPIase activity.</text>
</comment>
<evidence type="ECO:0000259" key="11">
    <source>
        <dbReference type="PROSITE" id="PS50059"/>
    </source>
</evidence>
<feature type="domain" description="PPIase FKBP-type" evidence="11">
    <location>
        <begin position="6"/>
        <end position="79"/>
    </location>
</feature>
<name>A0A839UPC2_9GAMM</name>
<dbReference type="AlphaFoldDB" id="A0A839UPC2"/>
<dbReference type="EMBL" id="JACHXZ010000001">
    <property type="protein sequence ID" value="MBB3167616.1"/>
    <property type="molecule type" value="Genomic_DNA"/>
</dbReference>
<dbReference type="Pfam" id="PF00254">
    <property type="entry name" value="FKBP_C"/>
    <property type="match status" value="1"/>
</dbReference>
<comment type="caution">
    <text evidence="12">The sequence shown here is derived from an EMBL/GenBank/DDBJ whole genome shotgun (WGS) entry which is preliminary data.</text>
</comment>
<evidence type="ECO:0000256" key="3">
    <source>
        <dbReference type="ARBA" id="ARBA00006577"/>
    </source>
</evidence>
<evidence type="ECO:0000256" key="9">
    <source>
        <dbReference type="PROSITE-ProRule" id="PRU00277"/>
    </source>
</evidence>
<keyword evidence="4" id="KW-0963">Cytoplasm</keyword>
<dbReference type="RefSeq" id="WP_183908488.1">
    <property type="nucleotide sequence ID" value="NZ_JACHXZ010000001.1"/>
</dbReference>
<evidence type="ECO:0000256" key="6">
    <source>
        <dbReference type="ARBA" id="ARBA00023186"/>
    </source>
</evidence>
<comment type="subcellular location">
    <subcellularLocation>
        <location evidence="2">Cytoplasm</location>
    </subcellularLocation>
</comment>
<dbReference type="PROSITE" id="PS50059">
    <property type="entry name" value="FKBP_PPIASE"/>
    <property type="match status" value="1"/>
</dbReference>
<sequence>MKITQDKVASFHYVLKDGDTQLETSRDDEPVLYLHGHQNVLPAMEKGLEGLAAGATVSLTLSPAEAYGERRDGATQRIPIKHLVDHVKLKNKLRPGMTVAINTEHGPQDAVLLKVGKFNVDVDANHPYAGKTLTFDLEVMSVRDATAEELSHGHAHGVGGHHHD</sequence>
<dbReference type="SUPFAM" id="SSF54534">
    <property type="entry name" value="FKBP-like"/>
    <property type="match status" value="1"/>
</dbReference>
<evidence type="ECO:0000256" key="1">
    <source>
        <dbReference type="ARBA" id="ARBA00000971"/>
    </source>
</evidence>
<keyword evidence="5 9" id="KW-0697">Rotamase</keyword>
<evidence type="ECO:0000256" key="7">
    <source>
        <dbReference type="ARBA" id="ARBA00023235"/>
    </source>
</evidence>
<dbReference type="InterPro" id="IPR001179">
    <property type="entry name" value="PPIase_FKBP_dom"/>
</dbReference>
<dbReference type="InterPro" id="IPR046357">
    <property type="entry name" value="PPIase_dom_sf"/>
</dbReference>
<dbReference type="Proteomes" id="UP000559987">
    <property type="component" value="Unassembled WGS sequence"/>
</dbReference>
<keyword evidence="13" id="KW-1185">Reference proteome</keyword>
<dbReference type="GO" id="GO:0042026">
    <property type="term" value="P:protein refolding"/>
    <property type="evidence" value="ECO:0007669"/>
    <property type="project" value="UniProtKB-ARBA"/>
</dbReference>
<comment type="similarity">
    <text evidence="3 10">Belongs to the FKBP-type PPIase family.</text>
</comment>
<gene>
    <name evidence="12" type="ORF">FHS30_000792</name>
</gene>
<proteinExistence type="inferred from homology"/>
<protein>
    <recommendedName>
        <fullName evidence="10">Peptidyl-prolyl cis-trans isomerase</fullName>
        <ecNumber evidence="10">5.2.1.8</ecNumber>
    </recommendedName>
</protein>
<dbReference type="PANTHER" id="PTHR47861:SF3">
    <property type="entry name" value="FKBP-TYPE PEPTIDYL-PROLYL CIS-TRANS ISOMERASE SLYD"/>
    <property type="match status" value="1"/>
</dbReference>
<evidence type="ECO:0000313" key="12">
    <source>
        <dbReference type="EMBL" id="MBB3167616.1"/>
    </source>
</evidence>
<evidence type="ECO:0000256" key="10">
    <source>
        <dbReference type="RuleBase" id="RU003915"/>
    </source>
</evidence>
<dbReference type="Gene3D" id="3.10.50.40">
    <property type="match status" value="1"/>
</dbReference>
<reference evidence="12 13" key="1">
    <citation type="submission" date="2020-08" db="EMBL/GenBank/DDBJ databases">
        <title>Genomic Encyclopedia of Type Strains, Phase III (KMG-III): the genomes of soil and plant-associated and newly described type strains.</title>
        <authorList>
            <person name="Whitman W."/>
        </authorList>
    </citation>
    <scope>NUCLEOTIDE SEQUENCE [LARGE SCALE GENOMIC DNA]</scope>
    <source>
        <strain evidence="12 13">CECT 8571</strain>
    </source>
</reference>
<dbReference type="EC" id="5.2.1.8" evidence="10"/>
<accession>A0A839UPC2</accession>
<comment type="catalytic activity">
    <reaction evidence="1 9 10">
        <text>[protein]-peptidylproline (omega=180) = [protein]-peptidylproline (omega=0)</text>
        <dbReference type="Rhea" id="RHEA:16237"/>
        <dbReference type="Rhea" id="RHEA-COMP:10747"/>
        <dbReference type="Rhea" id="RHEA-COMP:10748"/>
        <dbReference type="ChEBI" id="CHEBI:83833"/>
        <dbReference type="ChEBI" id="CHEBI:83834"/>
        <dbReference type="EC" id="5.2.1.8"/>
    </reaction>
</comment>
<dbReference type="GO" id="GO:0005737">
    <property type="term" value="C:cytoplasm"/>
    <property type="evidence" value="ECO:0007669"/>
    <property type="project" value="UniProtKB-SubCell"/>
</dbReference>